<accession>A0A4Z2IU85</accession>
<proteinExistence type="predicted"/>
<evidence type="ECO:0000313" key="3">
    <source>
        <dbReference type="Proteomes" id="UP000314294"/>
    </source>
</evidence>
<feature type="region of interest" description="Disordered" evidence="1">
    <location>
        <begin position="76"/>
        <end position="104"/>
    </location>
</feature>
<dbReference type="AlphaFoldDB" id="A0A4Z2IU85"/>
<comment type="caution">
    <text evidence="2">The sequence shown here is derived from an EMBL/GenBank/DDBJ whole genome shotgun (WGS) entry which is preliminary data.</text>
</comment>
<dbReference type="Proteomes" id="UP000314294">
    <property type="component" value="Unassembled WGS sequence"/>
</dbReference>
<protein>
    <submittedName>
        <fullName evidence="2">Uncharacterized protein</fullName>
    </submittedName>
</protein>
<name>A0A4Z2IU85_9TELE</name>
<keyword evidence="3" id="KW-1185">Reference proteome</keyword>
<organism evidence="2 3">
    <name type="scientific">Liparis tanakae</name>
    <name type="common">Tanaka's snailfish</name>
    <dbReference type="NCBI Taxonomy" id="230148"/>
    <lineage>
        <taxon>Eukaryota</taxon>
        <taxon>Metazoa</taxon>
        <taxon>Chordata</taxon>
        <taxon>Craniata</taxon>
        <taxon>Vertebrata</taxon>
        <taxon>Euteleostomi</taxon>
        <taxon>Actinopterygii</taxon>
        <taxon>Neopterygii</taxon>
        <taxon>Teleostei</taxon>
        <taxon>Neoteleostei</taxon>
        <taxon>Acanthomorphata</taxon>
        <taxon>Eupercaria</taxon>
        <taxon>Perciformes</taxon>
        <taxon>Cottioidei</taxon>
        <taxon>Cottales</taxon>
        <taxon>Liparidae</taxon>
        <taxon>Liparis</taxon>
    </lineage>
</organism>
<evidence type="ECO:0000313" key="2">
    <source>
        <dbReference type="EMBL" id="TNN80773.1"/>
    </source>
</evidence>
<dbReference type="EMBL" id="SRLO01000051">
    <property type="protein sequence ID" value="TNN80773.1"/>
    <property type="molecule type" value="Genomic_DNA"/>
</dbReference>
<sequence>MLCSELSTRPATRLEQHGGLVVVPYDDAGVIRGGGQQGPICFRIRVNVSMFHRNTCKMVGPPAAIETTVPGGQRRRLRGQHRASEGGAVWNTKPRTRGAEGQAPHDVTAVDGVFARLVAFWDPLAFAVVLKGQAPRAEGIGGLATVAC</sequence>
<reference evidence="2 3" key="1">
    <citation type="submission" date="2019-03" db="EMBL/GenBank/DDBJ databases">
        <title>First draft genome of Liparis tanakae, snailfish: a comprehensive survey of snailfish specific genes.</title>
        <authorList>
            <person name="Kim W."/>
            <person name="Song I."/>
            <person name="Jeong J.-H."/>
            <person name="Kim D."/>
            <person name="Kim S."/>
            <person name="Ryu S."/>
            <person name="Song J.Y."/>
            <person name="Lee S.K."/>
        </authorList>
    </citation>
    <scope>NUCLEOTIDE SEQUENCE [LARGE SCALE GENOMIC DNA]</scope>
    <source>
        <tissue evidence="2">Muscle</tissue>
    </source>
</reference>
<gene>
    <name evidence="2" type="ORF">EYF80_009007</name>
</gene>
<evidence type="ECO:0000256" key="1">
    <source>
        <dbReference type="SAM" id="MobiDB-lite"/>
    </source>
</evidence>